<evidence type="ECO:0000313" key="1">
    <source>
        <dbReference type="EMBL" id="GGB74231.1"/>
    </source>
</evidence>
<dbReference type="Proteomes" id="UP000617555">
    <property type="component" value="Unassembled WGS sequence"/>
</dbReference>
<gene>
    <name evidence="1" type="ORF">GCM10011607_38290</name>
</gene>
<accession>A0ABQ1JPD8</accession>
<dbReference type="EMBL" id="BMII01000045">
    <property type="protein sequence ID" value="GGB74231.1"/>
    <property type="molecule type" value="Genomic_DNA"/>
</dbReference>
<proteinExistence type="predicted"/>
<protein>
    <submittedName>
        <fullName evidence="1">Extracytoplasmic protein</fullName>
    </submittedName>
</protein>
<reference evidence="2" key="1">
    <citation type="journal article" date="2019" name="Int. J. Syst. Evol. Microbiol.">
        <title>The Global Catalogue of Microorganisms (GCM) 10K type strain sequencing project: providing services to taxonomists for standard genome sequencing and annotation.</title>
        <authorList>
            <consortium name="The Broad Institute Genomics Platform"/>
            <consortium name="The Broad Institute Genome Sequencing Center for Infectious Disease"/>
            <person name="Wu L."/>
            <person name="Ma J."/>
        </authorList>
    </citation>
    <scope>NUCLEOTIDE SEQUENCE [LARGE SCALE GENOMIC DNA]</scope>
    <source>
        <strain evidence="2">CGMCC 1.15339</strain>
    </source>
</reference>
<organism evidence="1 2">
    <name type="scientific">Shewanella inventionis</name>
    <dbReference type="NCBI Taxonomy" id="1738770"/>
    <lineage>
        <taxon>Bacteria</taxon>
        <taxon>Pseudomonadati</taxon>
        <taxon>Pseudomonadota</taxon>
        <taxon>Gammaproteobacteria</taxon>
        <taxon>Alteromonadales</taxon>
        <taxon>Shewanellaceae</taxon>
        <taxon>Shewanella</taxon>
    </lineage>
</organism>
<name>A0ABQ1JPD8_9GAMM</name>
<evidence type="ECO:0000313" key="2">
    <source>
        <dbReference type="Proteomes" id="UP000617555"/>
    </source>
</evidence>
<keyword evidence="2" id="KW-1185">Reference proteome</keyword>
<sequence length="198" mass="21791">MTFPWARILMMLLIVGLGSLFLINGRVLIMSTAQLSMPQINSVLLSDCVVTPSQNLANCDLPTKANQVNNLDSFGVDTTANNVVRNPGLIDIKTTLLGYVGVDSDNTDINPQPTSNDIHYVPTYSARYINLAQHQPEEVNPNYLLAYEFVSPPVPSLEIGYQINFSPQLDWVLSATSGPSRISAWKESNLLFVHAHTC</sequence>
<comment type="caution">
    <text evidence="1">The sequence shown here is derived from an EMBL/GenBank/DDBJ whole genome shotgun (WGS) entry which is preliminary data.</text>
</comment>